<feature type="transmembrane region" description="Helical" evidence="8">
    <location>
        <begin position="295"/>
        <end position="317"/>
    </location>
</feature>
<dbReference type="VEuPathDB" id="MicrosporidiaDB:VCUG_00366"/>
<dbReference type="GO" id="GO:0005471">
    <property type="term" value="F:ATP:ADP antiporter activity"/>
    <property type="evidence" value="ECO:0007669"/>
    <property type="project" value="InterPro"/>
</dbReference>
<keyword evidence="5 8" id="KW-0067">ATP-binding</keyword>
<feature type="transmembrane region" description="Helical" evidence="8">
    <location>
        <begin position="144"/>
        <end position="170"/>
    </location>
</feature>
<comment type="subcellular location">
    <subcellularLocation>
        <location evidence="1 8">Membrane</location>
        <topology evidence="1 8">Multi-pass membrane protein</topology>
    </subcellularLocation>
</comment>
<feature type="transmembrane region" description="Helical" evidence="8">
    <location>
        <begin position="426"/>
        <end position="448"/>
    </location>
</feature>
<evidence type="ECO:0000256" key="4">
    <source>
        <dbReference type="ARBA" id="ARBA00022741"/>
    </source>
</evidence>
<evidence type="ECO:0000313" key="10">
    <source>
        <dbReference type="Proteomes" id="UP000011081"/>
    </source>
</evidence>
<dbReference type="Pfam" id="PF03219">
    <property type="entry name" value="TLC"/>
    <property type="match status" value="1"/>
</dbReference>
<dbReference type="OMA" id="FLAYSPC"/>
<keyword evidence="6 8" id="KW-1133">Transmembrane helix</keyword>
<evidence type="ECO:0000256" key="5">
    <source>
        <dbReference type="ARBA" id="ARBA00022840"/>
    </source>
</evidence>
<dbReference type="RefSeq" id="XP_008073385.1">
    <property type="nucleotide sequence ID" value="XM_008075194.1"/>
</dbReference>
<evidence type="ECO:0000256" key="7">
    <source>
        <dbReference type="ARBA" id="ARBA00023136"/>
    </source>
</evidence>
<dbReference type="HOGENOM" id="CLU_514084_0_0_1"/>
<dbReference type="InParanoid" id="L2GXV2"/>
<feature type="transmembrane region" description="Helical" evidence="8">
    <location>
        <begin position="468"/>
        <end position="488"/>
    </location>
</feature>
<keyword evidence="7 8" id="KW-0472">Membrane</keyword>
<evidence type="ECO:0000256" key="3">
    <source>
        <dbReference type="ARBA" id="ARBA00022692"/>
    </source>
</evidence>
<feature type="transmembrane region" description="Helical" evidence="8">
    <location>
        <begin position="66"/>
        <end position="83"/>
    </location>
</feature>
<evidence type="ECO:0000313" key="9">
    <source>
        <dbReference type="EMBL" id="ELA48128.1"/>
    </source>
</evidence>
<organism evidence="9 10">
    <name type="scientific">Vavraia culicis (isolate floridensis)</name>
    <name type="common">Microsporidian parasite</name>
    <dbReference type="NCBI Taxonomy" id="948595"/>
    <lineage>
        <taxon>Eukaryota</taxon>
        <taxon>Fungi</taxon>
        <taxon>Fungi incertae sedis</taxon>
        <taxon>Microsporidia</taxon>
        <taxon>Pleistophoridae</taxon>
        <taxon>Vavraia</taxon>
    </lineage>
</organism>
<accession>L2GXV2</accession>
<dbReference type="OrthoDB" id="10384464at2759"/>
<proteinExistence type="inferred from homology"/>
<gene>
    <name evidence="9" type="ORF">VCUG_00366</name>
</gene>
<sequence length="530" mass="61445">MREDAFGSTASSLSAERPDIRKRKLYLVKVQLCAFMVYISYIMVYSSRNLLNGIIIARQSPIAKCFTVVFIILPITLVMSILVRKWLSRYSIQIMLTYALAIFCLYFLIVNPFVVYFKQMLDFNDLLIVDFVADGKIAFKRMRLFAIFLSMLTSWTITLQFSVINIYEAFVQYVLMFSMFNEIFTQKQYNGFVSIILFCETLALLTSSLISILHQQIITSVSYCNKEYVNVVFTNVIFALNFVLFLIFVHLKTEVTKEKAASVQRATIELHANTPESEYDSARDKDLGSLLRLKFVRAISVNVIALFILNEFMYISFESGVYTVAKKTFRHVTSTVIRSTDIIRFASSLLILVALFFSVPRRLIQHNWKFLAYSPCTWLIIASIFQFTMDTILKGVEGDSFQFVNNLFQSLSSSDNVHIRVWIYRIYNNFTILALIFVRILRNIGFLIAKETLTMMIDRKIRPRLRTIYDGMCPLIGKAIASSVVLFMSELFDFRDARSFSVVMLIFALVVFCSWINNTRYLVRRYYGAF</sequence>
<dbReference type="STRING" id="948595.L2GXV2"/>
<keyword evidence="2 8" id="KW-0813">Transport</keyword>
<dbReference type="EMBL" id="GL877407">
    <property type="protein sequence ID" value="ELA48128.1"/>
    <property type="molecule type" value="Genomic_DNA"/>
</dbReference>
<dbReference type="GeneID" id="19878253"/>
<evidence type="ECO:0000256" key="8">
    <source>
        <dbReference type="RuleBase" id="RU363121"/>
    </source>
</evidence>
<feature type="transmembrane region" description="Helical" evidence="8">
    <location>
        <begin position="228"/>
        <end position="249"/>
    </location>
</feature>
<dbReference type="GO" id="GO:0016020">
    <property type="term" value="C:membrane"/>
    <property type="evidence" value="ECO:0007669"/>
    <property type="project" value="UniProtKB-SubCell"/>
</dbReference>
<feature type="transmembrane region" description="Helical" evidence="8">
    <location>
        <begin position="26"/>
        <end position="46"/>
    </location>
</feature>
<feature type="transmembrane region" description="Helical" evidence="8">
    <location>
        <begin position="342"/>
        <end position="359"/>
    </location>
</feature>
<dbReference type="Proteomes" id="UP000011081">
    <property type="component" value="Unassembled WGS sequence"/>
</dbReference>
<evidence type="ECO:0000256" key="2">
    <source>
        <dbReference type="ARBA" id="ARBA00022448"/>
    </source>
</evidence>
<feature type="transmembrane region" description="Helical" evidence="8">
    <location>
        <begin position="191"/>
        <end position="213"/>
    </location>
</feature>
<dbReference type="InterPro" id="IPR004667">
    <property type="entry name" value="ADP_ATP_car_bac_type"/>
</dbReference>
<keyword evidence="10" id="KW-1185">Reference proteome</keyword>
<keyword evidence="3 8" id="KW-0812">Transmembrane</keyword>
<evidence type="ECO:0000256" key="6">
    <source>
        <dbReference type="ARBA" id="ARBA00022989"/>
    </source>
</evidence>
<feature type="transmembrane region" description="Helical" evidence="8">
    <location>
        <begin position="500"/>
        <end position="517"/>
    </location>
</feature>
<feature type="transmembrane region" description="Helical" evidence="8">
    <location>
        <begin position="371"/>
        <end position="389"/>
    </location>
</feature>
<reference evidence="10" key="1">
    <citation type="submission" date="2011-03" db="EMBL/GenBank/DDBJ databases">
        <title>The genome sequence of Vavraia culicis strain floridensis.</title>
        <authorList>
            <consortium name="The Broad Institute Genome Sequencing Platform"/>
            <person name="Cuomo C."/>
            <person name="Becnel J."/>
            <person name="Sanscrainte N."/>
            <person name="Young S.K."/>
            <person name="Zeng Q."/>
            <person name="Gargeya S."/>
            <person name="Fitzgerald M."/>
            <person name="Haas B."/>
            <person name="Abouelleil A."/>
            <person name="Alvarado L."/>
            <person name="Arachchi H.M."/>
            <person name="Berlin A."/>
            <person name="Chapman S.B."/>
            <person name="Gearin G."/>
            <person name="Goldberg J."/>
            <person name="Griggs A."/>
            <person name="Gujja S."/>
            <person name="Hansen M."/>
            <person name="Heiman D."/>
            <person name="Howarth C."/>
            <person name="Larimer J."/>
            <person name="Lui A."/>
            <person name="MacDonald P.J.P."/>
            <person name="McCowen C."/>
            <person name="Montmayeur A."/>
            <person name="Murphy C."/>
            <person name="Neiman D."/>
            <person name="Pearson M."/>
            <person name="Priest M."/>
            <person name="Roberts A."/>
            <person name="Saif S."/>
            <person name="Shea T."/>
            <person name="Sisk P."/>
            <person name="Stolte C."/>
            <person name="Sykes S."/>
            <person name="Wortman J."/>
            <person name="Nusbaum C."/>
            <person name="Birren B."/>
        </authorList>
    </citation>
    <scope>NUCLEOTIDE SEQUENCE [LARGE SCALE GENOMIC DNA]</scope>
    <source>
        <strain evidence="10">floridensis</strain>
    </source>
</reference>
<feature type="transmembrane region" description="Helical" evidence="8">
    <location>
        <begin position="95"/>
        <end position="117"/>
    </location>
</feature>
<dbReference type="GO" id="GO:0005524">
    <property type="term" value="F:ATP binding"/>
    <property type="evidence" value="ECO:0007669"/>
    <property type="project" value="UniProtKB-KW"/>
</dbReference>
<comment type="similarity">
    <text evidence="8">Belongs to the ADP/ATP translocase tlc family.</text>
</comment>
<evidence type="ECO:0000256" key="1">
    <source>
        <dbReference type="ARBA" id="ARBA00004141"/>
    </source>
</evidence>
<protein>
    <recommendedName>
        <fullName evidence="8">ADP,ATP carrier protein</fullName>
    </recommendedName>
</protein>
<name>L2GXV2_VAVCU</name>
<keyword evidence="4 8" id="KW-0547">Nucleotide-binding</keyword>
<dbReference type="AlphaFoldDB" id="L2GXV2"/>